<name>A0A137P9E6_CONC2</name>
<dbReference type="EMBL" id="KQ964470">
    <property type="protein sequence ID" value="KXN71636.1"/>
    <property type="molecule type" value="Genomic_DNA"/>
</dbReference>
<gene>
    <name evidence="2" type="ORF">CONCODRAFT_5621</name>
</gene>
<feature type="transmembrane region" description="Helical" evidence="1">
    <location>
        <begin position="39"/>
        <end position="60"/>
    </location>
</feature>
<evidence type="ECO:0000313" key="2">
    <source>
        <dbReference type="EMBL" id="KXN71636.1"/>
    </source>
</evidence>
<feature type="transmembrane region" description="Helical" evidence="1">
    <location>
        <begin position="211"/>
        <end position="233"/>
    </location>
</feature>
<accession>A0A137P9E6</accession>
<keyword evidence="1" id="KW-0812">Transmembrane</keyword>
<sequence length="280" mass="32408">MLVSEDLIISSFFGNFFIILNILLIQLISKITVQSFPSYLFKIVGVVSSVLVNCLLYAIYNNPWLVNYLSINVFIGVFYWVCSMSYFCMIFPTICSIKDNIINFASAGLIGLLSILQLAAISYFILYQTNITYITHSDSLDDIGILVVEGMYSNSTSAHYYNILYSIDWAHLICFKLLELLIKLTIYWKFNRLMDGNYNLIKSQFVRLNRVLFSVFLLDGLLLILVQSCFNQFSYGPKCFILTFKLYGEYFCLIKLRKVYLILRHRVSFSNLMRARSAPQ</sequence>
<feature type="transmembrane region" description="Helical" evidence="1">
    <location>
        <begin position="6"/>
        <end position="27"/>
    </location>
</feature>
<proteinExistence type="predicted"/>
<protein>
    <submittedName>
        <fullName evidence="2">Uncharacterized protein</fullName>
    </submittedName>
</protein>
<keyword evidence="1" id="KW-1133">Transmembrane helix</keyword>
<organism evidence="2 3">
    <name type="scientific">Conidiobolus coronatus (strain ATCC 28846 / CBS 209.66 / NRRL 28638)</name>
    <name type="common">Delacroixia coronata</name>
    <dbReference type="NCBI Taxonomy" id="796925"/>
    <lineage>
        <taxon>Eukaryota</taxon>
        <taxon>Fungi</taxon>
        <taxon>Fungi incertae sedis</taxon>
        <taxon>Zoopagomycota</taxon>
        <taxon>Entomophthoromycotina</taxon>
        <taxon>Entomophthoromycetes</taxon>
        <taxon>Entomophthorales</taxon>
        <taxon>Ancylistaceae</taxon>
        <taxon>Conidiobolus</taxon>
    </lineage>
</organism>
<keyword evidence="1" id="KW-0472">Membrane</keyword>
<dbReference type="Proteomes" id="UP000070444">
    <property type="component" value="Unassembled WGS sequence"/>
</dbReference>
<evidence type="ECO:0000313" key="3">
    <source>
        <dbReference type="Proteomes" id="UP000070444"/>
    </source>
</evidence>
<feature type="transmembrane region" description="Helical" evidence="1">
    <location>
        <begin position="101"/>
        <end position="126"/>
    </location>
</feature>
<reference evidence="2 3" key="1">
    <citation type="journal article" date="2015" name="Genome Biol. Evol.">
        <title>Phylogenomic analyses indicate that early fungi evolved digesting cell walls of algal ancestors of land plants.</title>
        <authorList>
            <person name="Chang Y."/>
            <person name="Wang S."/>
            <person name="Sekimoto S."/>
            <person name="Aerts A.L."/>
            <person name="Choi C."/>
            <person name="Clum A."/>
            <person name="LaButti K.M."/>
            <person name="Lindquist E.A."/>
            <person name="Yee Ngan C."/>
            <person name="Ohm R.A."/>
            <person name="Salamov A.A."/>
            <person name="Grigoriev I.V."/>
            <person name="Spatafora J.W."/>
            <person name="Berbee M.L."/>
        </authorList>
    </citation>
    <scope>NUCLEOTIDE SEQUENCE [LARGE SCALE GENOMIC DNA]</scope>
    <source>
        <strain evidence="2 3">NRRL 28638</strain>
    </source>
</reference>
<keyword evidence="3" id="KW-1185">Reference proteome</keyword>
<evidence type="ECO:0000256" key="1">
    <source>
        <dbReference type="SAM" id="Phobius"/>
    </source>
</evidence>
<dbReference type="AlphaFoldDB" id="A0A137P9E6"/>
<feature type="transmembrane region" description="Helical" evidence="1">
    <location>
        <begin position="66"/>
        <end position="89"/>
    </location>
</feature>